<evidence type="ECO:0008006" key="3">
    <source>
        <dbReference type="Google" id="ProtNLM"/>
    </source>
</evidence>
<dbReference type="EMBL" id="JAAAID010001598">
    <property type="protein sequence ID" value="KAG0009405.1"/>
    <property type="molecule type" value="Genomic_DNA"/>
</dbReference>
<comment type="caution">
    <text evidence="1">The sequence shown here is derived from an EMBL/GenBank/DDBJ whole genome shotgun (WGS) entry which is preliminary data.</text>
</comment>
<dbReference type="Gene3D" id="3.80.10.10">
    <property type="entry name" value="Ribonuclease Inhibitor"/>
    <property type="match status" value="1"/>
</dbReference>
<keyword evidence="2" id="KW-1185">Reference proteome</keyword>
<organism evidence="1 2">
    <name type="scientific">Entomortierella chlamydospora</name>
    <dbReference type="NCBI Taxonomy" id="101097"/>
    <lineage>
        <taxon>Eukaryota</taxon>
        <taxon>Fungi</taxon>
        <taxon>Fungi incertae sedis</taxon>
        <taxon>Mucoromycota</taxon>
        <taxon>Mortierellomycotina</taxon>
        <taxon>Mortierellomycetes</taxon>
        <taxon>Mortierellales</taxon>
        <taxon>Mortierellaceae</taxon>
        <taxon>Entomortierella</taxon>
    </lineage>
</organism>
<dbReference type="SUPFAM" id="SSF52047">
    <property type="entry name" value="RNI-like"/>
    <property type="match status" value="1"/>
</dbReference>
<accession>A0A9P6MQ57</accession>
<dbReference type="AlphaFoldDB" id="A0A9P6MQ57"/>
<sequence length="506" mass="57645">MDLPELRVQVANYLDKPQLAAASVVCRSWNESFIPALYSEIQWCHEVNAPKKDTLLKYGKHARILFINDGFHELSVEAFTKLEALRVRTFKINNEMWEQLSNLLIQNQGLVEISISIEHSEEPITLPADTMRHIMSYPSLRNLDLRSFNFDIGSTEQLLDACLHLQQLSLLSTGLAQLHSLERWEQFPVMRSLSLSHSNNLTLQQQLRLIKKCPQLRSLSWSRDSGETFSVPDFCKALSDDCVLIDNLKLEGWSLSDECIGKIIDSSTRLTSILLPCSNFGMNAFKSCSRYLSTLTRLDVHICPNFTSAMSQQILTSCPLLRDFDACTLDARDILGITEERQATGEGGTESLQTRSTTTREWVCLNLRSLSVFICGLDGRYPARQQQVLQQLARLEKLEYLSIGTDNSSDFESIGGLVLRLDAGLDILKSLKRLEKFVFLGLCPEMEENEVHWMLSEWTELRNLGGLLNSLDCRRIELQEILFSSGSMRSIYYRQVRLEEVPPIHN</sequence>
<reference evidence="1" key="1">
    <citation type="journal article" date="2020" name="Fungal Divers.">
        <title>Resolving the Mortierellaceae phylogeny through synthesis of multi-gene phylogenetics and phylogenomics.</title>
        <authorList>
            <person name="Vandepol N."/>
            <person name="Liber J."/>
            <person name="Desiro A."/>
            <person name="Na H."/>
            <person name="Kennedy M."/>
            <person name="Barry K."/>
            <person name="Grigoriev I.V."/>
            <person name="Miller A.N."/>
            <person name="O'Donnell K."/>
            <person name="Stajich J.E."/>
            <person name="Bonito G."/>
        </authorList>
    </citation>
    <scope>NUCLEOTIDE SEQUENCE</scope>
    <source>
        <strain evidence="1">NRRL 2769</strain>
    </source>
</reference>
<dbReference type="InterPro" id="IPR032675">
    <property type="entry name" value="LRR_dom_sf"/>
</dbReference>
<proteinExistence type="predicted"/>
<evidence type="ECO:0000313" key="2">
    <source>
        <dbReference type="Proteomes" id="UP000703661"/>
    </source>
</evidence>
<evidence type="ECO:0000313" key="1">
    <source>
        <dbReference type="EMBL" id="KAG0009405.1"/>
    </source>
</evidence>
<protein>
    <recommendedName>
        <fullName evidence="3">F-box domain-containing protein</fullName>
    </recommendedName>
</protein>
<name>A0A9P6MQ57_9FUNG</name>
<dbReference type="OrthoDB" id="550575at2759"/>
<gene>
    <name evidence="1" type="ORF">BGZ80_002418</name>
</gene>
<dbReference type="Proteomes" id="UP000703661">
    <property type="component" value="Unassembled WGS sequence"/>
</dbReference>